<protein>
    <submittedName>
        <fullName evidence="1">Uncharacterized protein</fullName>
    </submittedName>
</protein>
<name>A0A1H5MP51_PSEDM</name>
<evidence type="ECO:0000313" key="1">
    <source>
        <dbReference type="EMBL" id="SEE91182.1"/>
    </source>
</evidence>
<sequence length="63" mass="6840">MDLFCQAHSDQCFCIIVFNHSHFELVEAASVIVRKLTQCANFSHCGTGAVACPASIISRLQLG</sequence>
<comment type="caution">
    <text evidence="1">The sequence shown here is derived from an EMBL/GenBank/DDBJ whole genome shotgun (WGS) entry which is preliminary data.</text>
</comment>
<dbReference type="EMBL" id="FNUD01000002">
    <property type="protein sequence ID" value="SEE91182.1"/>
    <property type="molecule type" value="Genomic_DNA"/>
</dbReference>
<reference evidence="1" key="1">
    <citation type="submission" date="2016-10" db="EMBL/GenBank/DDBJ databases">
        <authorList>
            <person name="Varghese N."/>
            <person name="Submissions S."/>
        </authorList>
    </citation>
    <scope>NUCLEOTIDE SEQUENCE [LARGE SCALE GENOMIC DNA]</scope>
    <source>
        <strain evidence="1">LMG 25555</strain>
    </source>
</reference>
<proteinExistence type="predicted"/>
<evidence type="ECO:0000313" key="2">
    <source>
        <dbReference type="Proteomes" id="UP000183613"/>
    </source>
</evidence>
<dbReference type="AlphaFoldDB" id="A0A1H5MP51"/>
<organism evidence="1 2">
    <name type="scientific">Pseudomonas deceptionensis</name>
    <dbReference type="NCBI Taxonomy" id="882211"/>
    <lineage>
        <taxon>Bacteria</taxon>
        <taxon>Pseudomonadati</taxon>
        <taxon>Pseudomonadota</taxon>
        <taxon>Gammaproteobacteria</taxon>
        <taxon>Pseudomonadales</taxon>
        <taxon>Pseudomonadaceae</taxon>
        <taxon>Pseudomonas</taxon>
    </lineage>
</organism>
<accession>A0A1H5MP51</accession>
<gene>
    <name evidence="1" type="ORF">SAMN04489800_2784</name>
</gene>
<dbReference type="Proteomes" id="UP000183613">
    <property type="component" value="Unassembled WGS sequence"/>
</dbReference>
<keyword evidence="2" id="KW-1185">Reference proteome</keyword>